<accession>A0A1T5AQG2</accession>
<dbReference type="RefSeq" id="WP_079646902.1">
    <property type="nucleotide sequence ID" value="NZ_FUYM01000002.1"/>
</dbReference>
<feature type="domain" description="HTH iclR-type" evidence="4">
    <location>
        <begin position="16"/>
        <end position="78"/>
    </location>
</feature>
<dbReference type="InterPro" id="IPR050707">
    <property type="entry name" value="HTH_MetabolicPath_Reg"/>
</dbReference>
<evidence type="ECO:0000256" key="2">
    <source>
        <dbReference type="ARBA" id="ARBA00023125"/>
    </source>
</evidence>
<gene>
    <name evidence="6" type="ORF">SAMN06295920_102137</name>
</gene>
<dbReference type="SMART" id="SM00346">
    <property type="entry name" value="HTH_ICLR"/>
    <property type="match status" value="1"/>
</dbReference>
<evidence type="ECO:0000259" key="5">
    <source>
        <dbReference type="PROSITE" id="PS51078"/>
    </source>
</evidence>
<keyword evidence="1" id="KW-0805">Transcription regulation</keyword>
<dbReference type="InterPro" id="IPR036388">
    <property type="entry name" value="WH-like_DNA-bd_sf"/>
</dbReference>
<dbReference type="Pfam" id="PF01614">
    <property type="entry name" value="IclR_C"/>
    <property type="match status" value="1"/>
</dbReference>
<dbReference type="InterPro" id="IPR014757">
    <property type="entry name" value="Tscrpt_reg_IclR_C"/>
</dbReference>
<dbReference type="OrthoDB" id="6057486at2"/>
<dbReference type="InterPro" id="IPR029016">
    <property type="entry name" value="GAF-like_dom_sf"/>
</dbReference>
<keyword evidence="3" id="KW-0804">Transcription</keyword>
<dbReference type="GO" id="GO:0003677">
    <property type="term" value="F:DNA binding"/>
    <property type="evidence" value="ECO:0007669"/>
    <property type="project" value="UniProtKB-KW"/>
</dbReference>
<keyword evidence="7" id="KW-1185">Reference proteome</keyword>
<name>A0A1T5AQG2_9SPHN</name>
<dbReference type="GO" id="GO:0003700">
    <property type="term" value="F:DNA-binding transcription factor activity"/>
    <property type="evidence" value="ECO:0007669"/>
    <property type="project" value="TreeGrafter"/>
</dbReference>
<evidence type="ECO:0000313" key="6">
    <source>
        <dbReference type="EMBL" id="SKB37156.1"/>
    </source>
</evidence>
<dbReference type="PROSITE" id="PS51077">
    <property type="entry name" value="HTH_ICLR"/>
    <property type="match status" value="1"/>
</dbReference>
<reference evidence="7" key="1">
    <citation type="submission" date="2017-02" db="EMBL/GenBank/DDBJ databases">
        <authorList>
            <person name="Varghese N."/>
            <person name="Submissions S."/>
        </authorList>
    </citation>
    <scope>NUCLEOTIDE SEQUENCE [LARGE SCALE GENOMIC DNA]</scope>
    <source>
        <strain evidence="7">UM2</strain>
    </source>
</reference>
<organism evidence="6 7">
    <name type="scientific">Rhizorhabdus histidinilytica</name>
    <dbReference type="NCBI Taxonomy" id="439228"/>
    <lineage>
        <taxon>Bacteria</taxon>
        <taxon>Pseudomonadati</taxon>
        <taxon>Pseudomonadota</taxon>
        <taxon>Alphaproteobacteria</taxon>
        <taxon>Sphingomonadales</taxon>
        <taxon>Sphingomonadaceae</taxon>
        <taxon>Rhizorhabdus</taxon>
    </lineage>
</organism>
<dbReference type="AlphaFoldDB" id="A0A1T5AQG2"/>
<dbReference type="PANTHER" id="PTHR30136">
    <property type="entry name" value="HELIX-TURN-HELIX TRANSCRIPTIONAL REGULATOR, ICLR FAMILY"/>
    <property type="match status" value="1"/>
</dbReference>
<dbReference type="Gene3D" id="3.30.450.40">
    <property type="match status" value="1"/>
</dbReference>
<dbReference type="Pfam" id="PF09339">
    <property type="entry name" value="HTH_IclR"/>
    <property type="match status" value="1"/>
</dbReference>
<evidence type="ECO:0000256" key="1">
    <source>
        <dbReference type="ARBA" id="ARBA00023015"/>
    </source>
</evidence>
<dbReference type="InterPro" id="IPR005471">
    <property type="entry name" value="Tscrpt_reg_IclR_N"/>
</dbReference>
<evidence type="ECO:0000313" key="7">
    <source>
        <dbReference type="Proteomes" id="UP000189818"/>
    </source>
</evidence>
<sequence>MVQAAAGETEQSRRRVQSIEVGFRVLRVLRMAEGALPLREIASRAGMPPSKVHLYLVSFVREAMAYQDPKTGHYGLGSFAIQLGLAAIRQLDVVELASDVIADLRDRTDCAIYVSLWGDRGPCIVAKADGSLQGAFSVRLGYVLPLTTTATGLVFLAHLPPAEVEKALAMQAALEGGSKQTRKLGKAELAATIARVRQDGFASTVGMLHRNFAGISAPIFDYSQSIAATMTLLGPAEYMRDEKQQELRAQLLEAAEGVSLRLGAPGAAA</sequence>
<protein>
    <submittedName>
        <fullName evidence="6">Transcriptional regulator, IclR family</fullName>
    </submittedName>
</protein>
<dbReference type="SUPFAM" id="SSF55781">
    <property type="entry name" value="GAF domain-like"/>
    <property type="match status" value="1"/>
</dbReference>
<evidence type="ECO:0000259" key="4">
    <source>
        <dbReference type="PROSITE" id="PS51077"/>
    </source>
</evidence>
<dbReference type="Proteomes" id="UP000189818">
    <property type="component" value="Unassembled WGS sequence"/>
</dbReference>
<feature type="domain" description="IclR-ED" evidence="5">
    <location>
        <begin position="79"/>
        <end position="264"/>
    </location>
</feature>
<dbReference type="GO" id="GO:0045892">
    <property type="term" value="P:negative regulation of DNA-templated transcription"/>
    <property type="evidence" value="ECO:0007669"/>
    <property type="project" value="TreeGrafter"/>
</dbReference>
<dbReference type="InterPro" id="IPR036390">
    <property type="entry name" value="WH_DNA-bd_sf"/>
</dbReference>
<dbReference type="SUPFAM" id="SSF46785">
    <property type="entry name" value="Winged helix' DNA-binding domain"/>
    <property type="match status" value="1"/>
</dbReference>
<evidence type="ECO:0000256" key="3">
    <source>
        <dbReference type="ARBA" id="ARBA00023163"/>
    </source>
</evidence>
<dbReference type="STRING" id="439228.SAMN06295920_102137"/>
<dbReference type="EMBL" id="FUYM01000002">
    <property type="protein sequence ID" value="SKB37156.1"/>
    <property type="molecule type" value="Genomic_DNA"/>
</dbReference>
<proteinExistence type="predicted"/>
<dbReference type="PROSITE" id="PS51078">
    <property type="entry name" value="ICLR_ED"/>
    <property type="match status" value="1"/>
</dbReference>
<keyword evidence="2" id="KW-0238">DNA-binding</keyword>
<dbReference type="Gene3D" id="1.10.10.10">
    <property type="entry name" value="Winged helix-like DNA-binding domain superfamily/Winged helix DNA-binding domain"/>
    <property type="match status" value="1"/>
</dbReference>
<dbReference type="PANTHER" id="PTHR30136:SF8">
    <property type="entry name" value="TRANSCRIPTIONAL REGULATORY PROTEIN"/>
    <property type="match status" value="1"/>
</dbReference>